<evidence type="ECO:0000313" key="9">
    <source>
        <dbReference type="EMBL" id="EAY14840.1"/>
    </source>
</evidence>
<dbReference type="InterPro" id="IPR008271">
    <property type="entry name" value="Ser/Thr_kinase_AS"/>
</dbReference>
<evidence type="ECO:0000259" key="8">
    <source>
        <dbReference type="PROSITE" id="PS50011"/>
    </source>
</evidence>
<dbReference type="EMBL" id="DS113264">
    <property type="protein sequence ID" value="EAY14840.1"/>
    <property type="molecule type" value="Genomic_DNA"/>
</dbReference>
<gene>
    <name evidence="9" type="ORF">TVAG_411060</name>
</gene>
<dbReference type="Pfam" id="PF00069">
    <property type="entry name" value="Pkinase"/>
    <property type="match status" value="1"/>
</dbReference>
<dbReference type="PROSITE" id="PS00107">
    <property type="entry name" value="PROTEIN_KINASE_ATP"/>
    <property type="match status" value="1"/>
</dbReference>
<dbReference type="SMART" id="SM00220">
    <property type="entry name" value="S_TKc"/>
    <property type="match status" value="1"/>
</dbReference>
<dbReference type="InParanoid" id="A2DXL1"/>
<dbReference type="GO" id="GO:0005524">
    <property type="term" value="F:ATP binding"/>
    <property type="evidence" value="ECO:0007669"/>
    <property type="project" value="UniProtKB-UniRule"/>
</dbReference>
<dbReference type="STRING" id="5722.A2DXL1"/>
<keyword evidence="1 7" id="KW-0723">Serine/threonine-protein kinase</keyword>
<dbReference type="RefSeq" id="XP_001327063.1">
    <property type="nucleotide sequence ID" value="XM_001327028.1"/>
</dbReference>
<feature type="binding site" evidence="6">
    <location>
        <position position="65"/>
    </location>
    <ligand>
        <name>ATP</name>
        <dbReference type="ChEBI" id="CHEBI:30616"/>
    </ligand>
</feature>
<dbReference type="InterPro" id="IPR017441">
    <property type="entry name" value="Protein_kinase_ATP_BS"/>
</dbReference>
<evidence type="ECO:0000256" key="3">
    <source>
        <dbReference type="ARBA" id="ARBA00022741"/>
    </source>
</evidence>
<evidence type="ECO:0000256" key="7">
    <source>
        <dbReference type="RuleBase" id="RU000304"/>
    </source>
</evidence>
<dbReference type="PANTHER" id="PTHR24345">
    <property type="entry name" value="SERINE/THREONINE-PROTEIN KINASE PLK"/>
    <property type="match status" value="1"/>
</dbReference>
<dbReference type="InterPro" id="IPR000719">
    <property type="entry name" value="Prot_kinase_dom"/>
</dbReference>
<dbReference type="Gene3D" id="1.10.510.10">
    <property type="entry name" value="Transferase(Phosphotransferase) domain 1"/>
    <property type="match status" value="1"/>
</dbReference>
<keyword evidence="3 6" id="KW-0547">Nucleotide-binding</keyword>
<dbReference type="AlphaFoldDB" id="A2DXL1"/>
<protein>
    <submittedName>
        <fullName evidence="9">CAMK family protein kinase</fullName>
    </submittedName>
</protein>
<sequence length="218" mass="24924">MLQRNQKNIGMAQALLNFKLEDTIRHYKVLQVIGSGGFAIIVQAYDTKHKREVAIKIISRSAAAKNDYLLYLEQELRLCTRFNHPNIVYEILYEPDTIMIVMEYIPKGDLHFIANNSFHISCKLKIQIAEGILNGLNYLHSRGICHRDIKLDNILLDENYNSKIIDFGLSCENPNHLVTICGTENYMAPEILINSESYNGKKADIWSFGVLLYALMNG</sequence>
<keyword evidence="5 6" id="KW-0067">ATP-binding</keyword>
<evidence type="ECO:0000313" key="10">
    <source>
        <dbReference type="Proteomes" id="UP000001542"/>
    </source>
</evidence>
<keyword evidence="4 9" id="KW-0418">Kinase</keyword>
<dbReference type="OMA" id="FHISCKL"/>
<dbReference type="FunFam" id="1.10.510.10:FF:000571">
    <property type="entry name" value="Maternal embryonic leucine zipper kinase"/>
    <property type="match status" value="1"/>
</dbReference>
<dbReference type="SUPFAM" id="SSF56112">
    <property type="entry name" value="Protein kinase-like (PK-like)"/>
    <property type="match status" value="1"/>
</dbReference>
<accession>A2DXL1</accession>
<dbReference type="KEGG" id="tva:4772839"/>
<reference evidence="9" key="1">
    <citation type="submission" date="2006-10" db="EMBL/GenBank/DDBJ databases">
        <authorList>
            <person name="Amadeo P."/>
            <person name="Zhao Q."/>
            <person name="Wortman J."/>
            <person name="Fraser-Liggett C."/>
            <person name="Carlton J."/>
        </authorList>
    </citation>
    <scope>NUCLEOTIDE SEQUENCE</scope>
    <source>
        <strain evidence="9">G3</strain>
    </source>
</reference>
<evidence type="ECO:0000256" key="4">
    <source>
        <dbReference type="ARBA" id="ARBA00022777"/>
    </source>
</evidence>
<feature type="domain" description="Protein kinase" evidence="8">
    <location>
        <begin position="27"/>
        <end position="218"/>
    </location>
</feature>
<keyword evidence="10" id="KW-1185">Reference proteome</keyword>
<dbReference type="VEuPathDB" id="TrichDB:TVAGG3_0047895"/>
<dbReference type="PANTHER" id="PTHR24345:SF0">
    <property type="entry name" value="CELL CYCLE SERINE_THREONINE-PROTEIN KINASE CDC5_MSD2"/>
    <property type="match status" value="1"/>
</dbReference>
<dbReference type="PROSITE" id="PS50011">
    <property type="entry name" value="PROTEIN_KINASE_DOM"/>
    <property type="match status" value="1"/>
</dbReference>
<dbReference type="OrthoDB" id="10252171at2759"/>
<dbReference type="PROSITE" id="PS00108">
    <property type="entry name" value="PROTEIN_KINASE_ST"/>
    <property type="match status" value="1"/>
</dbReference>
<name>A2DXL1_TRIV3</name>
<keyword evidence="2" id="KW-0808">Transferase</keyword>
<organism evidence="9 10">
    <name type="scientific">Trichomonas vaginalis (strain ATCC PRA-98 / G3)</name>
    <dbReference type="NCBI Taxonomy" id="412133"/>
    <lineage>
        <taxon>Eukaryota</taxon>
        <taxon>Metamonada</taxon>
        <taxon>Parabasalia</taxon>
        <taxon>Trichomonadida</taxon>
        <taxon>Trichomonadidae</taxon>
        <taxon>Trichomonas</taxon>
    </lineage>
</organism>
<proteinExistence type="inferred from homology"/>
<dbReference type="VEuPathDB" id="TrichDB:TVAG_094950"/>
<reference evidence="9" key="2">
    <citation type="journal article" date="2007" name="Science">
        <title>Draft genome sequence of the sexually transmitted pathogen Trichomonas vaginalis.</title>
        <authorList>
            <person name="Carlton J.M."/>
            <person name="Hirt R.P."/>
            <person name="Silva J.C."/>
            <person name="Delcher A.L."/>
            <person name="Schatz M."/>
            <person name="Zhao Q."/>
            <person name="Wortman J.R."/>
            <person name="Bidwell S.L."/>
            <person name="Alsmark U.C.M."/>
            <person name="Besteiro S."/>
            <person name="Sicheritz-Ponten T."/>
            <person name="Noel C.J."/>
            <person name="Dacks J.B."/>
            <person name="Foster P.G."/>
            <person name="Simillion C."/>
            <person name="Van de Peer Y."/>
            <person name="Miranda-Saavedra D."/>
            <person name="Barton G.J."/>
            <person name="Westrop G.D."/>
            <person name="Mueller S."/>
            <person name="Dessi D."/>
            <person name="Fiori P.L."/>
            <person name="Ren Q."/>
            <person name="Paulsen I."/>
            <person name="Zhang H."/>
            <person name="Bastida-Corcuera F.D."/>
            <person name="Simoes-Barbosa A."/>
            <person name="Brown M.T."/>
            <person name="Hayes R.D."/>
            <person name="Mukherjee M."/>
            <person name="Okumura C.Y."/>
            <person name="Schneider R."/>
            <person name="Smith A.J."/>
            <person name="Vanacova S."/>
            <person name="Villalvazo M."/>
            <person name="Haas B.J."/>
            <person name="Pertea M."/>
            <person name="Feldblyum T.V."/>
            <person name="Utterback T.R."/>
            <person name="Shu C.L."/>
            <person name="Osoegawa K."/>
            <person name="de Jong P.J."/>
            <person name="Hrdy I."/>
            <person name="Horvathova L."/>
            <person name="Zubacova Z."/>
            <person name="Dolezal P."/>
            <person name="Malik S.B."/>
            <person name="Logsdon J.M. Jr."/>
            <person name="Henze K."/>
            <person name="Gupta A."/>
            <person name="Wang C.C."/>
            <person name="Dunne R.L."/>
            <person name="Upcroft J.A."/>
            <person name="Upcroft P."/>
            <person name="White O."/>
            <person name="Salzberg S.L."/>
            <person name="Tang P."/>
            <person name="Chiu C.-H."/>
            <person name="Lee Y.-S."/>
            <person name="Embley T.M."/>
            <person name="Coombs G.H."/>
            <person name="Mottram J.C."/>
            <person name="Tachezy J."/>
            <person name="Fraser-Liggett C.M."/>
            <person name="Johnson P.J."/>
        </authorList>
    </citation>
    <scope>NUCLEOTIDE SEQUENCE [LARGE SCALE GENOMIC DNA]</scope>
    <source>
        <strain evidence="9">G3</strain>
    </source>
</reference>
<evidence type="ECO:0000256" key="2">
    <source>
        <dbReference type="ARBA" id="ARBA00022679"/>
    </source>
</evidence>
<dbReference type="InterPro" id="IPR011009">
    <property type="entry name" value="Kinase-like_dom_sf"/>
</dbReference>
<evidence type="ECO:0000256" key="1">
    <source>
        <dbReference type="ARBA" id="ARBA00022527"/>
    </source>
</evidence>
<dbReference type="GO" id="GO:0004674">
    <property type="term" value="F:protein serine/threonine kinase activity"/>
    <property type="evidence" value="ECO:0000318"/>
    <property type="project" value="GO_Central"/>
</dbReference>
<dbReference type="eggNOG" id="KOG0611">
    <property type="taxonomic scope" value="Eukaryota"/>
</dbReference>
<dbReference type="Proteomes" id="UP000001542">
    <property type="component" value="Unassembled WGS sequence"/>
</dbReference>
<dbReference type="GO" id="GO:0051726">
    <property type="term" value="P:regulation of cell cycle"/>
    <property type="evidence" value="ECO:0000318"/>
    <property type="project" value="GO_Central"/>
</dbReference>
<comment type="similarity">
    <text evidence="7">Belongs to the protein kinase superfamily.</text>
</comment>
<evidence type="ECO:0000256" key="5">
    <source>
        <dbReference type="ARBA" id="ARBA00022840"/>
    </source>
</evidence>
<evidence type="ECO:0000256" key="6">
    <source>
        <dbReference type="PROSITE-ProRule" id="PRU10141"/>
    </source>
</evidence>